<evidence type="ECO:0000256" key="1">
    <source>
        <dbReference type="ARBA" id="ARBA00022737"/>
    </source>
</evidence>
<sequence length="374" mass="41553">MESLVSATNKALLNITKQDTDIEKKTSLSQADVPNIESKFKAPFFFAIGVISSLCLIGWATLSNTPNAINNEHQVPEVIVEDVVDHSELSKGSYLPVNSPTAKIVTSEVSRIYLNKNIDEKPSSHHIELPKVEESSVRVVNSDTTPTKAKEVSIVPDTPREHAINQTEPQEQLHVEEVEVLPSELAQRNRDAAKKALDNSDFNTAMKAYYRVLKYQPSDEGSRKKLAALLYGKREVQESAAILQQGIRLNNDSIDLRLALASLLQKEEQPEAALSALEYIPLGASVDYLATRGGLAQKLKLMDLAEESYQMLVAKDPDNGRWWLGLAIVYERNAQVKEALKTYKVALTTPGLSRSSQVFVRDRIKLLETMEGNE</sequence>
<dbReference type="Proteomes" id="UP000434870">
    <property type="component" value="Unassembled WGS sequence"/>
</dbReference>
<dbReference type="SUPFAM" id="SSF48452">
    <property type="entry name" value="TPR-like"/>
    <property type="match status" value="1"/>
</dbReference>
<protein>
    <submittedName>
        <fullName evidence="3">Tetratricopeptide repeat protein</fullName>
    </submittedName>
</protein>
<dbReference type="PANTHER" id="PTHR45586">
    <property type="entry name" value="TPR REPEAT-CONTAINING PROTEIN PA4667"/>
    <property type="match status" value="1"/>
</dbReference>
<organism evidence="3 4">
    <name type="scientific">Aliivibrio finisterrensis</name>
    <dbReference type="NCBI Taxonomy" id="511998"/>
    <lineage>
        <taxon>Bacteria</taxon>
        <taxon>Pseudomonadati</taxon>
        <taxon>Pseudomonadota</taxon>
        <taxon>Gammaproteobacteria</taxon>
        <taxon>Vibrionales</taxon>
        <taxon>Vibrionaceae</taxon>
        <taxon>Aliivibrio</taxon>
    </lineage>
</organism>
<accession>A0A6N6RRI7</accession>
<name>A0A6N6RRI7_9GAMM</name>
<keyword evidence="2" id="KW-0802">TPR repeat</keyword>
<evidence type="ECO:0000256" key="2">
    <source>
        <dbReference type="ARBA" id="ARBA00022803"/>
    </source>
</evidence>
<dbReference type="Pfam" id="PF13432">
    <property type="entry name" value="TPR_16"/>
    <property type="match status" value="1"/>
</dbReference>
<reference evidence="3 4" key="1">
    <citation type="submission" date="2019-09" db="EMBL/GenBank/DDBJ databases">
        <title>Genome of Aliivibrio finisterrensis LMG 23869 (type strain).</title>
        <authorList>
            <person name="Bowman J.P."/>
        </authorList>
    </citation>
    <scope>NUCLEOTIDE SEQUENCE [LARGE SCALE GENOMIC DNA]</scope>
    <source>
        <strain evidence="3 4">LMG 23869</strain>
    </source>
</reference>
<dbReference type="InterPro" id="IPR051012">
    <property type="entry name" value="CellSynth/LPSAsmb/PSIAsmb"/>
</dbReference>
<evidence type="ECO:0000313" key="4">
    <source>
        <dbReference type="Proteomes" id="UP000434870"/>
    </source>
</evidence>
<dbReference type="PANTHER" id="PTHR45586:SF1">
    <property type="entry name" value="LIPOPOLYSACCHARIDE ASSEMBLY PROTEIN B"/>
    <property type="match status" value="1"/>
</dbReference>
<dbReference type="Gene3D" id="1.25.40.10">
    <property type="entry name" value="Tetratricopeptide repeat domain"/>
    <property type="match status" value="2"/>
</dbReference>
<evidence type="ECO:0000313" key="3">
    <source>
        <dbReference type="EMBL" id="KAB2824174.1"/>
    </source>
</evidence>
<proteinExistence type="predicted"/>
<dbReference type="AlphaFoldDB" id="A0A6N6RRI7"/>
<gene>
    <name evidence="3" type="ORF">F8B77_12290</name>
</gene>
<dbReference type="InterPro" id="IPR011990">
    <property type="entry name" value="TPR-like_helical_dom_sf"/>
</dbReference>
<keyword evidence="1" id="KW-0677">Repeat</keyword>
<comment type="caution">
    <text evidence="3">The sequence shown here is derived from an EMBL/GenBank/DDBJ whole genome shotgun (WGS) entry which is preliminary data.</text>
</comment>
<dbReference type="EMBL" id="WBVP01000013">
    <property type="protein sequence ID" value="KAB2824174.1"/>
    <property type="molecule type" value="Genomic_DNA"/>
</dbReference>